<evidence type="ECO:0000256" key="3">
    <source>
        <dbReference type="SAM" id="MobiDB-lite"/>
    </source>
</evidence>
<keyword evidence="5" id="KW-1185">Reference proteome</keyword>
<dbReference type="SUPFAM" id="SSF51395">
    <property type="entry name" value="FMN-linked oxidoreductases"/>
    <property type="match status" value="1"/>
</dbReference>
<dbReference type="PANTHER" id="PTHR43656">
    <property type="entry name" value="BINDING OXIDOREDUCTASE, PUTATIVE (AFU_ORTHOLOGUE AFUA_2G08260)-RELATED"/>
    <property type="match status" value="1"/>
</dbReference>
<dbReference type="AlphaFoldDB" id="A0A7Y0E3V2"/>
<evidence type="ECO:0000256" key="1">
    <source>
        <dbReference type="ARBA" id="ARBA00022630"/>
    </source>
</evidence>
<evidence type="ECO:0000256" key="2">
    <source>
        <dbReference type="ARBA" id="ARBA00023002"/>
    </source>
</evidence>
<keyword evidence="2" id="KW-0560">Oxidoreductase</keyword>
<feature type="region of interest" description="Disordered" evidence="3">
    <location>
        <begin position="31"/>
        <end position="58"/>
    </location>
</feature>
<evidence type="ECO:0000313" key="5">
    <source>
        <dbReference type="Proteomes" id="UP000539372"/>
    </source>
</evidence>
<organism evidence="4 5">
    <name type="scientific">Pacificispira spongiicola</name>
    <dbReference type="NCBI Taxonomy" id="2729598"/>
    <lineage>
        <taxon>Bacteria</taxon>
        <taxon>Pseudomonadati</taxon>
        <taxon>Pseudomonadota</taxon>
        <taxon>Alphaproteobacteria</taxon>
        <taxon>Rhodospirillales</taxon>
        <taxon>Rhodospirillaceae</taxon>
        <taxon>Pacificispira</taxon>
    </lineage>
</organism>
<gene>
    <name evidence="4" type="ORF">HH303_19765</name>
</gene>
<evidence type="ECO:0000313" key="4">
    <source>
        <dbReference type="EMBL" id="NMM46736.1"/>
    </source>
</evidence>
<dbReference type="GO" id="GO:0016491">
    <property type="term" value="F:oxidoreductase activity"/>
    <property type="evidence" value="ECO:0007669"/>
    <property type="project" value="UniProtKB-KW"/>
</dbReference>
<keyword evidence="1" id="KW-0285">Flavoprotein</keyword>
<name>A0A7Y0E3V2_9PROT</name>
<proteinExistence type="predicted"/>
<feature type="non-terminal residue" evidence="4">
    <location>
        <position position="58"/>
    </location>
</feature>
<dbReference type="Gene3D" id="3.20.20.70">
    <property type="entry name" value="Aldolase class I"/>
    <property type="match status" value="1"/>
</dbReference>
<dbReference type="Proteomes" id="UP000539372">
    <property type="component" value="Unassembled WGS sequence"/>
</dbReference>
<dbReference type="EMBL" id="JABBNT010000009">
    <property type="protein sequence ID" value="NMM46736.1"/>
    <property type="molecule type" value="Genomic_DNA"/>
</dbReference>
<reference evidence="4 5" key="1">
    <citation type="submission" date="2020-04" db="EMBL/GenBank/DDBJ databases">
        <title>Rhodospirillaceae bacterium KN72 isolated from deep sea.</title>
        <authorList>
            <person name="Zhang D.-C."/>
        </authorList>
    </citation>
    <scope>NUCLEOTIDE SEQUENCE [LARGE SCALE GENOMIC DNA]</scope>
    <source>
        <strain evidence="4 5">KN72</strain>
    </source>
</reference>
<sequence>MTTTDAAPLFTPLELPCGVVLKNRLAKAAMSDSLGDGAGRPTARQSRLYERWSQGGLG</sequence>
<dbReference type="PANTHER" id="PTHR43656:SF2">
    <property type="entry name" value="BINDING OXIDOREDUCTASE, PUTATIVE (AFU_ORTHOLOGUE AFUA_2G08260)-RELATED"/>
    <property type="match status" value="1"/>
</dbReference>
<accession>A0A7Y0E3V2</accession>
<dbReference type="InterPro" id="IPR013785">
    <property type="entry name" value="Aldolase_TIM"/>
</dbReference>
<evidence type="ECO:0008006" key="6">
    <source>
        <dbReference type="Google" id="ProtNLM"/>
    </source>
</evidence>
<comment type="caution">
    <text evidence="4">The sequence shown here is derived from an EMBL/GenBank/DDBJ whole genome shotgun (WGS) entry which is preliminary data.</text>
</comment>
<protein>
    <recommendedName>
        <fullName evidence="6">NADH:flavin oxidoreductase/NADH oxidase N-terminal domain-containing protein</fullName>
    </recommendedName>
</protein>
<dbReference type="InterPro" id="IPR051799">
    <property type="entry name" value="NADH_flavin_oxidoreductase"/>
</dbReference>